<keyword evidence="4" id="KW-1185">Reference proteome</keyword>
<gene>
    <name evidence="3" type="ORF">KIN20_010177</name>
</gene>
<comment type="caution">
    <text evidence="3">The sequence shown here is derived from an EMBL/GenBank/DDBJ whole genome shotgun (WGS) entry which is preliminary data.</text>
</comment>
<keyword evidence="2" id="KW-1133">Transmembrane helix</keyword>
<dbReference type="Proteomes" id="UP001196413">
    <property type="component" value="Unassembled WGS sequence"/>
</dbReference>
<keyword evidence="2" id="KW-0472">Membrane</keyword>
<evidence type="ECO:0000256" key="2">
    <source>
        <dbReference type="SAM" id="Phobius"/>
    </source>
</evidence>
<protein>
    <submittedName>
        <fullName evidence="3">Uncharacterized protein</fullName>
    </submittedName>
</protein>
<name>A0AAD5MYP9_PARTN</name>
<feature type="region of interest" description="Disordered" evidence="1">
    <location>
        <begin position="14"/>
        <end position="33"/>
    </location>
</feature>
<reference evidence="3" key="1">
    <citation type="submission" date="2021-06" db="EMBL/GenBank/DDBJ databases">
        <title>Parelaphostrongylus tenuis whole genome reference sequence.</title>
        <authorList>
            <person name="Garwood T.J."/>
            <person name="Larsen P.A."/>
            <person name="Fountain-Jones N.M."/>
            <person name="Garbe J.R."/>
            <person name="Macchietto M.G."/>
            <person name="Kania S.A."/>
            <person name="Gerhold R.W."/>
            <person name="Richards J.E."/>
            <person name="Wolf T.M."/>
        </authorList>
    </citation>
    <scope>NUCLEOTIDE SEQUENCE</scope>
    <source>
        <strain evidence="3">MNPRO001-30</strain>
        <tissue evidence="3">Meninges</tissue>
    </source>
</reference>
<keyword evidence="2" id="KW-0812">Transmembrane</keyword>
<feature type="transmembrane region" description="Helical" evidence="2">
    <location>
        <begin position="81"/>
        <end position="98"/>
    </location>
</feature>
<dbReference type="AlphaFoldDB" id="A0AAD5MYP9"/>
<accession>A0AAD5MYP9</accession>
<organism evidence="3 4">
    <name type="scientific">Parelaphostrongylus tenuis</name>
    <name type="common">Meningeal worm</name>
    <dbReference type="NCBI Taxonomy" id="148309"/>
    <lineage>
        <taxon>Eukaryota</taxon>
        <taxon>Metazoa</taxon>
        <taxon>Ecdysozoa</taxon>
        <taxon>Nematoda</taxon>
        <taxon>Chromadorea</taxon>
        <taxon>Rhabditida</taxon>
        <taxon>Rhabditina</taxon>
        <taxon>Rhabditomorpha</taxon>
        <taxon>Strongyloidea</taxon>
        <taxon>Metastrongylidae</taxon>
        <taxon>Parelaphostrongylus</taxon>
    </lineage>
</organism>
<evidence type="ECO:0000313" key="4">
    <source>
        <dbReference type="Proteomes" id="UP001196413"/>
    </source>
</evidence>
<evidence type="ECO:0000256" key="1">
    <source>
        <dbReference type="SAM" id="MobiDB-lite"/>
    </source>
</evidence>
<dbReference type="EMBL" id="JAHQIW010001742">
    <property type="protein sequence ID" value="KAJ1353534.1"/>
    <property type="molecule type" value="Genomic_DNA"/>
</dbReference>
<evidence type="ECO:0000313" key="3">
    <source>
        <dbReference type="EMBL" id="KAJ1353534.1"/>
    </source>
</evidence>
<proteinExistence type="predicted"/>
<sequence>MAGLEKQSIHCVQTVHGSDSNPPAAEWERNTKRTDIEMTDKQEKKMNKRKIHDLLDIKECICISRRYCCAGRGRRRSTSQYGAWVIIVAVCVATFRYAA</sequence>